<dbReference type="InterPro" id="IPR024344">
    <property type="entry name" value="MDMPI_metal-binding"/>
</dbReference>
<dbReference type="Proteomes" id="UP000094008">
    <property type="component" value="Unassembled WGS sequence"/>
</dbReference>
<name>A0A1A0WH53_MYCPR</name>
<evidence type="ECO:0000313" key="3">
    <source>
        <dbReference type="Proteomes" id="UP000094008"/>
    </source>
</evidence>
<reference evidence="3" key="1">
    <citation type="submission" date="2016-06" db="EMBL/GenBank/DDBJ databases">
        <authorList>
            <person name="Sutton G."/>
            <person name="Brinkac L."/>
            <person name="Sanka R."/>
            <person name="Adams M."/>
            <person name="Lau E."/>
            <person name="Mehaffy C."/>
            <person name="Tameris M."/>
            <person name="Hatherill M."/>
            <person name="Hanekom W."/>
            <person name="Mahomed H."/>
            <person name="Mcshane H."/>
        </authorList>
    </citation>
    <scope>NUCLEOTIDE SEQUENCE [LARGE SCALE GENOMIC DNA]</scope>
    <source>
        <strain evidence="3">852002-10433_SCH5171157</strain>
    </source>
</reference>
<dbReference type="AlphaFoldDB" id="A0A1A0WH53"/>
<dbReference type="RefSeq" id="WP_064877858.1">
    <property type="nucleotide sequence ID" value="NZ_LZSY01000005.1"/>
</dbReference>
<dbReference type="Pfam" id="PF11716">
    <property type="entry name" value="MDMPI_N"/>
    <property type="match status" value="1"/>
</dbReference>
<dbReference type="NCBIfam" id="TIGR03083">
    <property type="entry name" value="maleylpyruvate isomerase family mycothiol-dependent enzyme"/>
    <property type="match status" value="1"/>
</dbReference>
<organism evidence="2 3">
    <name type="scientific">Mycolicibacterium peregrinum</name>
    <name type="common">Mycobacterium peregrinum</name>
    <dbReference type="NCBI Taxonomy" id="43304"/>
    <lineage>
        <taxon>Bacteria</taxon>
        <taxon>Bacillati</taxon>
        <taxon>Actinomycetota</taxon>
        <taxon>Actinomycetes</taxon>
        <taxon>Mycobacteriales</taxon>
        <taxon>Mycobacteriaceae</taxon>
        <taxon>Mycolicibacterium</taxon>
    </lineage>
</organism>
<dbReference type="GO" id="GO:0046872">
    <property type="term" value="F:metal ion binding"/>
    <property type="evidence" value="ECO:0007669"/>
    <property type="project" value="InterPro"/>
</dbReference>
<dbReference type="InterPro" id="IPR017517">
    <property type="entry name" value="Maleyloyr_isom"/>
</dbReference>
<proteinExistence type="predicted"/>
<dbReference type="EMBL" id="LZSY01000005">
    <property type="protein sequence ID" value="OBB98233.1"/>
    <property type="molecule type" value="Genomic_DNA"/>
</dbReference>
<dbReference type="SUPFAM" id="SSF109854">
    <property type="entry name" value="DinB/YfiT-like putative metalloenzymes"/>
    <property type="match status" value="1"/>
</dbReference>
<gene>
    <name evidence="2" type="ORF">A5779_13185</name>
</gene>
<evidence type="ECO:0000259" key="1">
    <source>
        <dbReference type="Pfam" id="PF11716"/>
    </source>
</evidence>
<protein>
    <recommendedName>
        <fullName evidence="1">Mycothiol-dependent maleylpyruvate isomerase metal-binding domain-containing protein</fullName>
    </recommendedName>
</protein>
<accession>A0A1A0WH53</accession>
<sequence length="229" mass="26012">MLEQTYRAVRGRLSELAVTLNDEQRLMLVPATPRWTVHELLAHLVGGAADAASGRLDRVTSDQWTARHVEERRHKPIDELLAEWDRVGPAADALLTDDQIFGPNLAADAICHEADLHEALGLPRVDREHWQPFLEALMLYLGRRLRHSTTLLIHDERGRQWNCGSGQPATRLHTDGYELLRASFSRRSQRQIAAWEWTPEPSEQMIESFGFFGPRHDDQPIPPAEAPAD</sequence>
<dbReference type="InterPro" id="IPR034660">
    <property type="entry name" value="DinB/YfiT-like"/>
</dbReference>
<evidence type="ECO:0000313" key="2">
    <source>
        <dbReference type="EMBL" id="OBB98233.1"/>
    </source>
</evidence>
<feature type="domain" description="Mycothiol-dependent maleylpyruvate isomerase metal-binding" evidence="1">
    <location>
        <begin position="7"/>
        <end position="96"/>
    </location>
</feature>
<dbReference type="OrthoDB" id="154293at2"/>
<comment type="caution">
    <text evidence="2">The sequence shown here is derived from an EMBL/GenBank/DDBJ whole genome shotgun (WGS) entry which is preliminary data.</text>
</comment>